<dbReference type="InterPro" id="IPR009061">
    <property type="entry name" value="DNA-bd_dom_put_sf"/>
</dbReference>
<organism evidence="2 3">
    <name type="scientific">Rhizobium phage vB_RglS_P106B</name>
    <dbReference type="NCBI Taxonomy" id="1458697"/>
    <lineage>
        <taxon>Viruses</taxon>
        <taxon>Duplodnaviria</taxon>
        <taxon>Heunggongvirae</taxon>
        <taxon>Uroviricota</taxon>
        <taxon>Caudoviricetes</taxon>
        <taxon>Rigallicvirus</taxon>
        <taxon>Rigallicvirus P106B</taxon>
    </lineage>
</organism>
<accession>W6E9S7</accession>
<gene>
    <name evidence="2" type="ORF">P106B_70</name>
</gene>
<evidence type="ECO:0000313" key="2">
    <source>
        <dbReference type="EMBL" id="AHJ10753.1"/>
    </source>
</evidence>
<dbReference type="RefSeq" id="YP_009005996.1">
    <property type="nucleotide sequence ID" value="NC_023566.1"/>
</dbReference>
<dbReference type="Proteomes" id="UP000019367">
    <property type="component" value="Segment"/>
</dbReference>
<dbReference type="EMBL" id="KF977490">
    <property type="protein sequence ID" value="AHJ10753.1"/>
    <property type="molecule type" value="Genomic_DNA"/>
</dbReference>
<evidence type="ECO:0000313" key="3">
    <source>
        <dbReference type="Proteomes" id="UP000019367"/>
    </source>
</evidence>
<proteinExistence type="predicted"/>
<dbReference type="SUPFAM" id="SSF46955">
    <property type="entry name" value="Putative DNA-binding domain"/>
    <property type="match status" value="1"/>
</dbReference>
<dbReference type="GeneID" id="18503016"/>
<reference evidence="2 3" key="1">
    <citation type="journal article" date="2015" name="Microbiology">
        <title>Genomic and phenotypic characterization of Rhizobium gallicum phage vB_RglS_P106B.</title>
        <authorList>
            <person name="Halmillawewa A.P."/>
            <person name="Restrepo-Cordoba M."/>
            <person name="Yost C.K."/>
            <person name="Hynes M.F."/>
        </authorList>
    </citation>
    <scope>NUCLEOTIDE SEQUENCE [LARGE SCALE GENOMIC DNA]</scope>
</reference>
<evidence type="ECO:0000259" key="1">
    <source>
        <dbReference type="Pfam" id="PF12728"/>
    </source>
</evidence>
<dbReference type="Pfam" id="PF12728">
    <property type="entry name" value="HTH_17"/>
    <property type="match status" value="1"/>
</dbReference>
<name>W6E9S7_9CAUD</name>
<dbReference type="KEGG" id="vg:18503016"/>
<dbReference type="Gene3D" id="1.10.238.160">
    <property type="match status" value="1"/>
</dbReference>
<keyword evidence="3" id="KW-1185">Reference proteome</keyword>
<sequence>MTRIDPQDYARRMNGQTFTLAAASRYIGVSRITLYNMLKDGRFPVEPIPGTQPRRWNKDDLDAWIAGNYAASGDAQS</sequence>
<feature type="domain" description="Helix-turn-helix" evidence="1">
    <location>
        <begin position="18"/>
        <end position="68"/>
    </location>
</feature>
<dbReference type="InterPro" id="IPR041657">
    <property type="entry name" value="HTH_17"/>
</dbReference>
<protein>
    <submittedName>
        <fullName evidence="2">Putative transcriptional regulator</fullName>
    </submittedName>
</protein>